<accession>A0AAJ7WNV1</accession>
<dbReference type="InterPro" id="IPR042095">
    <property type="entry name" value="SUMF_sf"/>
</dbReference>
<reference evidence="6" key="1">
    <citation type="submission" date="2025-08" db="UniProtKB">
        <authorList>
            <consortium name="RefSeq"/>
        </authorList>
    </citation>
    <scope>IDENTIFICATION</scope>
    <source>
        <tissue evidence="6">Sperm</tissue>
    </source>
</reference>
<sequence>MAGNVAVGAFTMALLFSVCLGQSACVLGDAAATQVEAEDGVVEDDVAEVEDDAAESDGMVEIPGGVFRMGTDAEDARDGEGPSRPVAVASFWLDRRPVTNERFREFVRSRRYRTEAEGFGWSFVFQDFVPEELKSKVTQRIESAPWWMPVERAYWRQPFGPGSGIRDRLDHPVVHVSLRDATAFCSWAGKRLPSEEEWERAARGRRLATASEYPWGENFETGRANLWQGAFPDADAAADGFHGTSPVDAFPAQTDFGLRDMVGNVWEWTDSEFANPGARSQPMSVLRGASWIDTADGSANHRARVTTRMGNTPDSASDNLGFRCARSLDDGRATEPRSRGRPDEL</sequence>
<dbReference type="InterPro" id="IPR051043">
    <property type="entry name" value="Sulfatase_Mod_Factor_Kinase"/>
</dbReference>
<name>A0AAJ7WNV1_PETMA</name>
<dbReference type="KEGG" id="pmrn:116939269"/>
<protein>
    <submittedName>
        <fullName evidence="6">Inactive C-alpha-formylglycine-generating enzyme 2 isoform X1</fullName>
    </submittedName>
</protein>
<dbReference type="Pfam" id="PF03781">
    <property type="entry name" value="FGE-sulfatase"/>
    <property type="match status" value="1"/>
</dbReference>
<dbReference type="InterPro" id="IPR016187">
    <property type="entry name" value="CTDL_fold"/>
</dbReference>
<dbReference type="RefSeq" id="XP_032803363.1">
    <property type="nucleotide sequence ID" value="XM_032947472.1"/>
</dbReference>
<feature type="chain" id="PRO_5042563001" evidence="3">
    <location>
        <begin position="22"/>
        <end position="345"/>
    </location>
</feature>
<evidence type="ECO:0000313" key="6">
    <source>
        <dbReference type="RefSeq" id="XP_032803363.1"/>
    </source>
</evidence>
<dbReference type="CTD" id="25870"/>
<evidence type="ECO:0000256" key="2">
    <source>
        <dbReference type="SAM" id="MobiDB-lite"/>
    </source>
</evidence>
<dbReference type="Gene3D" id="3.90.1580.10">
    <property type="entry name" value="paralog of FGE (formylglycine-generating enzyme)"/>
    <property type="match status" value="1"/>
</dbReference>
<organism evidence="5 6">
    <name type="scientific">Petromyzon marinus</name>
    <name type="common">Sea lamprey</name>
    <dbReference type="NCBI Taxonomy" id="7757"/>
    <lineage>
        <taxon>Eukaryota</taxon>
        <taxon>Metazoa</taxon>
        <taxon>Chordata</taxon>
        <taxon>Craniata</taxon>
        <taxon>Vertebrata</taxon>
        <taxon>Cyclostomata</taxon>
        <taxon>Hyperoartia</taxon>
        <taxon>Petromyzontiformes</taxon>
        <taxon>Petromyzontidae</taxon>
        <taxon>Petromyzon</taxon>
    </lineage>
</organism>
<evidence type="ECO:0000256" key="1">
    <source>
        <dbReference type="ARBA" id="ARBA00005310"/>
    </source>
</evidence>
<feature type="compositionally biased region" description="Polar residues" evidence="2">
    <location>
        <begin position="308"/>
        <end position="318"/>
    </location>
</feature>
<dbReference type="PANTHER" id="PTHR23150:SF33">
    <property type="entry name" value="INACTIVE C-ALPHA-FORMYLGLYCINE-GENERATING ENZYME 2"/>
    <property type="match status" value="1"/>
</dbReference>
<dbReference type="AlphaFoldDB" id="A0AAJ7WNV1"/>
<evidence type="ECO:0000256" key="3">
    <source>
        <dbReference type="SAM" id="SignalP"/>
    </source>
</evidence>
<feature type="compositionally biased region" description="Basic and acidic residues" evidence="2">
    <location>
        <begin position="326"/>
        <end position="345"/>
    </location>
</feature>
<evidence type="ECO:0000313" key="5">
    <source>
        <dbReference type="Proteomes" id="UP001318040"/>
    </source>
</evidence>
<keyword evidence="3" id="KW-0732">Signal</keyword>
<gene>
    <name evidence="6" type="primary">SUMF2</name>
</gene>
<keyword evidence="5" id="KW-1185">Reference proteome</keyword>
<feature type="domain" description="Sulfatase-modifying factor enzyme-like" evidence="4">
    <location>
        <begin position="57"/>
        <end position="326"/>
    </location>
</feature>
<evidence type="ECO:0000259" key="4">
    <source>
        <dbReference type="Pfam" id="PF03781"/>
    </source>
</evidence>
<feature type="signal peptide" evidence="3">
    <location>
        <begin position="1"/>
        <end position="21"/>
    </location>
</feature>
<proteinExistence type="inferred from homology"/>
<dbReference type="SUPFAM" id="SSF56436">
    <property type="entry name" value="C-type lectin-like"/>
    <property type="match status" value="1"/>
</dbReference>
<comment type="similarity">
    <text evidence="1">Belongs to the sulfatase-modifying factor family.</text>
</comment>
<dbReference type="GO" id="GO:0005783">
    <property type="term" value="C:endoplasmic reticulum"/>
    <property type="evidence" value="ECO:0007669"/>
    <property type="project" value="TreeGrafter"/>
</dbReference>
<dbReference type="InterPro" id="IPR005532">
    <property type="entry name" value="SUMF_dom"/>
</dbReference>
<dbReference type="PANTHER" id="PTHR23150">
    <property type="entry name" value="SULFATASE MODIFYING FACTOR 1, 2"/>
    <property type="match status" value="1"/>
</dbReference>
<dbReference type="Proteomes" id="UP001318040">
    <property type="component" value="Chromosome 5"/>
</dbReference>
<feature type="region of interest" description="Disordered" evidence="2">
    <location>
        <begin position="307"/>
        <end position="345"/>
    </location>
</feature>